<sequence length="237" mass="27138">MAVRSDVKDAMSENMRLMHESMVRMNEKMDIFSTRVQKMEMYLNNTVVPSLERMSSQHVDDAGGLIEGVGNEVLFTVPVVAAVVVGLLGFAGWQQLRQLSSWSPAELPPPRRVLTREAQQWCRSCVASSRTQQHGSTLRIRRTVPICLAEPRHRGDQLRSPLLCSKIKLEVVTLTVVFIVFSWVSVMLRCFQDQHLADETDAQREERARLLRDINDYNRRYSGEPRPVSDDTLWQLV</sequence>
<proteinExistence type="predicted"/>
<reference evidence="1" key="1">
    <citation type="submission" date="2020-05" db="EMBL/GenBank/DDBJ databases">
        <title>Large-scale comparative analyses of tick genomes elucidate their genetic diversity and vector capacities.</title>
        <authorList>
            <person name="Jia N."/>
            <person name="Wang J."/>
            <person name="Shi W."/>
            <person name="Du L."/>
            <person name="Sun Y."/>
            <person name="Zhan W."/>
            <person name="Jiang J."/>
            <person name="Wang Q."/>
            <person name="Zhang B."/>
            <person name="Ji P."/>
            <person name="Sakyi L.B."/>
            <person name="Cui X."/>
            <person name="Yuan T."/>
            <person name="Jiang B."/>
            <person name="Yang W."/>
            <person name="Lam T.T.-Y."/>
            <person name="Chang Q."/>
            <person name="Ding S."/>
            <person name="Wang X."/>
            <person name="Zhu J."/>
            <person name="Ruan X."/>
            <person name="Zhao L."/>
            <person name="Wei J."/>
            <person name="Que T."/>
            <person name="Du C."/>
            <person name="Cheng J."/>
            <person name="Dai P."/>
            <person name="Han X."/>
            <person name="Huang E."/>
            <person name="Gao Y."/>
            <person name="Liu J."/>
            <person name="Shao H."/>
            <person name="Ye R."/>
            <person name="Li L."/>
            <person name="Wei W."/>
            <person name="Wang X."/>
            <person name="Wang C."/>
            <person name="Yang T."/>
            <person name="Huo Q."/>
            <person name="Li W."/>
            <person name="Guo W."/>
            <person name="Chen H."/>
            <person name="Zhou L."/>
            <person name="Ni X."/>
            <person name="Tian J."/>
            <person name="Zhou Y."/>
            <person name="Sheng Y."/>
            <person name="Liu T."/>
            <person name="Pan Y."/>
            <person name="Xia L."/>
            <person name="Li J."/>
            <person name="Zhao F."/>
            <person name="Cao W."/>
        </authorList>
    </citation>
    <scope>NUCLEOTIDE SEQUENCE</scope>
    <source>
        <strain evidence="1">Dsil-2018</strain>
    </source>
</reference>
<dbReference type="EMBL" id="CM023480">
    <property type="protein sequence ID" value="KAH7970525.1"/>
    <property type="molecule type" value="Genomic_DNA"/>
</dbReference>
<name>A0ACB8DIP4_DERSI</name>
<gene>
    <name evidence="1" type="ORF">HPB49_008933</name>
</gene>
<keyword evidence="2" id="KW-1185">Reference proteome</keyword>
<organism evidence="1 2">
    <name type="scientific">Dermacentor silvarum</name>
    <name type="common">Tick</name>
    <dbReference type="NCBI Taxonomy" id="543639"/>
    <lineage>
        <taxon>Eukaryota</taxon>
        <taxon>Metazoa</taxon>
        <taxon>Ecdysozoa</taxon>
        <taxon>Arthropoda</taxon>
        <taxon>Chelicerata</taxon>
        <taxon>Arachnida</taxon>
        <taxon>Acari</taxon>
        <taxon>Parasitiformes</taxon>
        <taxon>Ixodida</taxon>
        <taxon>Ixodoidea</taxon>
        <taxon>Ixodidae</taxon>
        <taxon>Rhipicephalinae</taxon>
        <taxon>Dermacentor</taxon>
    </lineage>
</organism>
<dbReference type="Proteomes" id="UP000821865">
    <property type="component" value="Chromosome 11"/>
</dbReference>
<evidence type="ECO:0000313" key="2">
    <source>
        <dbReference type="Proteomes" id="UP000821865"/>
    </source>
</evidence>
<comment type="caution">
    <text evidence="1">The sequence shown here is derived from an EMBL/GenBank/DDBJ whole genome shotgun (WGS) entry which is preliminary data.</text>
</comment>
<protein>
    <submittedName>
        <fullName evidence="1">Uncharacterized protein</fullName>
    </submittedName>
</protein>
<accession>A0ACB8DIP4</accession>
<evidence type="ECO:0000313" key="1">
    <source>
        <dbReference type="EMBL" id="KAH7970525.1"/>
    </source>
</evidence>